<dbReference type="Proteomes" id="UP000308199">
    <property type="component" value="Unassembled WGS sequence"/>
</dbReference>
<dbReference type="AlphaFoldDB" id="A0A4S4K4Y4"/>
<protein>
    <submittedName>
        <fullName evidence="2">Uncharacterized protein</fullName>
    </submittedName>
</protein>
<proteinExistence type="predicted"/>
<organism evidence="2 3">
    <name type="scientific">Phellinidium pouzarii</name>
    <dbReference type="NCBI Taxonomy" id="167371"/>
    <lineage>
        <taxon>Eukaryota</taxon>
        <taxon>Fungi</taxon>
        <taxon>Dikarya</taxon>
        <taxon>Basidiomycota</taxon>
        <taxon>Agaricomycotina</taxon>
        <taxon>Agaricomycetes</taxon>
        <taxon>Hymenochaetales</taxon>
        <taxon>Hymenochaetaceae</taxon>
        <taxon>Phellinidium</taxon>
    </lineage>
</organism>
<keyword evidence="1" id="KW-0732">Signal</keyword>
<sequence length="202" mass="21557">MSIRTRLSLAVLALVASPLQHAAAQITSNATCLAVWQDVRALSFLVPLAVVRPAHSHAQTCSSTIQRDRARVSSPRSSEARATAVPPVLLAEYDVSALVDSQHYVGPDPSQANPCLCSTVMYSVMGACSTCQNATLVPWTSWATSCSSVFVDLFPEDIPADTAVPGWAYENVTAANIFNPSQAVTDSCEQHARPHTPHSRAI</sequence>
<feature type="chain" id="PRO_5020323147" evidence="1">
    <location>
        <begin position="25"/>
        <end position="202"/>
    </location>
</feature>
<feature type="signal peptide" evidence="1">
    <location>
        <begin position="1"/>
        <end position="24"/>
    </location>
</feature>
<name>A0A4S4K4Y4_9AGAM</name>
<gene>
    <name evidence="2" type="ORF">EW145_g8576</name>
</gene>
<evidence type="ECO:0000256" key="1">
    <source>
        <dbReference type="SAM" id="SignalP"/>
    </source>
</evidence>
<dbReference type="EMBL" id="SGPK01001528">
    <property type="protein sequence ID" value="THG92818.1"/>
    <property type="molecule type" value="Genomic_DNA"/>
</dbReference>
<reference evidence="2 3" key="1">
    <citation type="submission" date="2019-02" db="EMBL/GenBank/DDBJ databases">
        <title>Genome sequencing of the rare red list fungi Phellinidium pouzarii.</title>
        <authorList>
            <person name="Buettner E."/>
            <person name="Kellner H."/>
        </authorList>
    </citation>
    <scope>NUCLEOTIDE SEQUENCE [LARGE SCALE GENOMIC DNA]</scope>
    <source>
        <strain evidence="2 3">DSM 108285</strain>
    </source>
</reference>
<dbReference type="OrthoDB" id="3362711at2759"/>
<evidence type="ECO:0000313" key="2">
    <source>
        <dbReference type="EMBL" id="THG92818.1"/>
    </source>
</evidence>
<accession>A0A4S4K4Y4</accession>
<evidence type="ECO:0000313" key="3">
    <source>
        <dbReference type="Proteomes" id="UP000308199"/>
    </source>
</evidence>
<keyword evidence="3" id="KW-1185">Reference proteome</keyword>
<comment type="caution">
    <text evidence="2">The sequence shown here is derived from an EMBL/GenBank/DDBJ whole genome shotgun (WGS) entry which is preliminary data.</text>
</comment>